<comment type="caution">
    <text evidence="2">The sequence shown here is derived from an EMBL/GenBank/DDBJ whole genome shotgun (WGS) entry which is preliminary data.</text>
</comment>
<gene>
    <name evidence="2" type="ORF">AQ490_10710</name>
</gene>
<keyword evidence="1" id="KW-0472">Membrane</keyword>
<accession>A0A0T6LKH2</accession>
<dbReference type="RefSeq" id="WP_018385591.1">
    <property type="nucleotide sequence ID" value="NZ_LLZU01000039.1"/>
</dbReference>
<dbReference type="STRING" id="76728.AQ490_10710"/>
<dbReference type="AlphaFoldDB" id="A0A0T6LKH2"/>
<name>A0A0T6LKH2_WENVI</name>
<dbReference type="OrthoDB" id="3267755at2"/>
<feature type="transmembrane region" description="Helical" evidence="1">
    <location>
        <begin position="64"/>
        <end position="91"/>
    </location>
</feature>
<protein>
    <recommendedName>
        <fullName evidence="4">DUF4233 domain-containing protein</fullName>
    </recommendedName>
</protein>
<dbReference type="Pfam" id="PF14017">
    <property type="entry name" value="DUF4233"/>
    <property type="match status" value="1"/>
</dbReference>
<dbReference type="EMBL" id="LLZU01000039">
    <property type="protein sequence ID" value="KRV46383.1"/>
    <property type="molecule type" value="Genomic_DNA"/>
</dbReference>
<dbReference type="Proteomes" id="UP000050867">
    <property type="component" value="Unassembled WGS sequence"/>
</dbReference>
<reference evidence="2 3" key="1">
    <citation type="submission" date="2015-10" db="EMBL/GenBank/DDBJ databases">
        <title>Draft genome sequence of pyrrolomycin-producing Streptomyces vitaminophilus.</title>
        <authorList>
            <person name="Graham D.E."/>
            <person name="Mahan K.M."/>
            <person name="Klingeman D.M."/>
            <person name="Hettich R.L."/>
            <person name="Parry R.J."/>
        </authorList>
    </citation>
    <scope>NUCLEOTIDE SEQUENCE [LARGE SCALE GENOMIC DNA]</scope>
    <source>
        <strain evidence="2 3">ATCC 31673</strain>
    </source>
</reference>
<keyword evidence="1" id="KW-0812">Transmembrane</keyword>
<evidence type="ECO:0008006" key="4">
    <source>
        <dbReference type="Google" id="ProtNLM"/>
    </source>
</evidence>
<evidence type="ECO:0000313" key="3">
    <source>
        <dbReference type="Proteomes" id="UP000050867"/>
    </source>
</evidence>
<keyword evidence="1" id="KW-1133">Transmembrane helix</keyword>
<sequence length="111" mass="11560">MRTLCAATLVAEAMIIGFAGLAAMELSGLSAATVWAVSGPAMLLCVVLCGVVNRPWGVMIGWVLQVALVASGFVVPLMFVLGVAFGALWWAAVYYGRRIDMIKAARAAEGA</sequence>
<dbReference type="eggNOG" id="ENOG5033BE5">
    <property type="taxonomic scope" value="Bacteria"/>
</dbReference>
<evidence type="ECO:0000313" key="2">
    <source>
        <dbReference type="EMBL" id="KRV46383.1"/>
    </source>
</evidence>
<keyword evidence="3" id="KW-1185">Reference proteome</keyword>
<proteinExistence type="predicted"/>
<organism evidence="2 3">
    <name type="scientific">Wenjunlia vitaminophila</name>
    <name type="common">Streptomyces vitaminophilus</name>
    <dbReference type="NCBI Taxonomy" id="76728"/>
    <lineage>
        <taxon>Bacteria</taxon>
        <taxon>Bacillati</taxon>
        <taxon>Actinomycetota</taxon>
        <taxon>Actinomycetes</taxon>
        <taxon>Kitasatosporales</taxon>
        <taxon>Streptomycetaceae</taxon>
        <taxon>Wenjunlia</taxon>
    </lineage>
</organism>
<evidence type="ECO:0000256" key="1">
    <source>
        <dbReference type="SAM" id="Phobius"/>
    </source>
</evidence>
<dbReference type="InterPro" id="IPR025327">
    <property type="entry name" value="DUF4233"/>
</dbReference>